<dbReference type="RefSeq" id="WP_072985350.1">
    <property type="nucleotide sequence ID" value="NZ_FQZB01000004.1"/>
</dbReference>
<feature type="transmembrane region" description="Helical" evidence="5">
    <location>
        <begin position="260"/>
        <end position="280"/>
    </location>
</feature>
<dbReference type="InterPro" id="IPR045863">
    <property type="entry name" value="CorA_TM1_TM2"/>
</dbReference>
<dbReference type="AlphaFoldDB" id="A0A1M6DME9"/>
<dbReference type="STRING" id="1121302.SAMN02745163_00772"/>
<dbReference type="Gene3D" id="1.20.58.340">
    <property type="entry name" value="Magnesium transport protein CorA, transmembrane region"/>
    <property type="match status" value="1"/>
</dbReference>
<dbReference type="GO" id="GO:0050897">
    <property type="term" value="F:cobalt ion binding"/>
    <property type="evidence" value="ECO:0007669"/>
    <property type="project" value="TreeGrafter"/>
</dbReference>
<evidence type="ECO:0000256" key="1">
    <source>
        <dbReference type="ARBA" id="ARBA00004651"/>
    </source>
</evidence>
<protein>
    <submittedName>
        <fullName evidence="6">CorA-like Mg2+ transporter protein</fullName>
    </submittedName>
</protein>
<comment type="subcellular location">
    <subcellularLocation>
        <location evidence="1">Cell membrane</location>
        <topology evidence="1">Multi-pass membrane protein</topology>
    </subcellularLocation>
</comment>
<accession>A0A1M6DME9</accession>
<proteinExistence type="predicted"/>
<dbReference type="SUPFAM" id="SSF144083">
    <property type="entry name" value="Magnesium transport protein CorA, transmembrane region"/>
    <property type="match status" value="1"/>
</dbReference>
<dbReference type="GO" id="GO:0015095">
    <property type="term" value="F:magnesium ion transmembrane transporter activity"/>
    <property type="evidence" value="ECO:0007669"/>
    <property type="project" value="TreeGrafter"/>
</dbReference>
<feature type="transmembrane region" description="Helical" evidence="5">
    <location>
        <begin position="228"/>
        <end position="248"/>
    </location>
</feature>
<dbReference type="InterPro" id="IPR002523">
    <property type="entry name" value="MgTranspt_CorA/ZnTranspt_ZntB"/>
</dbReference>
<keyword evidence="3 5" id="KW-1133">Transmembrane helix</keyword>
<evidence type="ECO:0000256" key="5">
    <source>
        <dbReference type="SAM" id="Phobius"/>
    </source>
</evidence>
<dbReference type="Proteomes" id="UP000184310">
    <property type="component" value="Unassembled WGS sequence"/>
</dbReference>
<dbReference type="EMBL" id="FQZB01000004">
    <property type="protein sequence ID" value="SHI74426.1"/>
    <property type="molecule type" value="Genomic_DNA"/>
</dbReference>
<keyword evidence="4 5" id="KW-0472">Membrane</keyword>
<evidence type="ECO:0000313" key="7">
    <source>
        <dbReference type="Proteomes" id="UP000184310"/>
    </source>
</evidence>
<dbReference type="PANTHER" id="PTHR46494:SF1">
    <property type="entry name" value="CORA FAMILY METAL ION TRANSPORTER (EUROFUNG)"/>
    <property type="match status" value="1"/>
</dbReference>
<dbReference type="OrthoDB" id="9803416at2"/>
<evidence type="ECO:0000256" key="2">
    <source>
        <dbReference type="ARBA" id="ARBA00022692"/>
    </source>
</evidence>
<sequence>MGFIIYSDKKIIENSNISNLADTPNSIAYITSQKEAFFSNKIPDINISRDIEIVDKNNLYLTIPYVQNGDKHKVEAILEKNRLLIYMKEEGFIEYLKEKLYLEEIISGKFILLALFEYLSMSYHEGLIKMDEQLEDLFEEAVINDSIQMEAILKNKKIVSLIKRYVNYYRSIINYLEDTFESLPLYRRLYLTFENTLHIVEDVETSIYSCIEIYNSISGNKMNKTMQILTIITVFSLPLTIMTGIFGMNFSSMPLINNPYGFIISFVLVTIIIFLEIHIFKKKKFF</sequence>
<dbReference type="PANTHER" id="PTHR46494">
    <property type="entry name" value="CORA FAMILY METAL ION TRANSPORTER (EUROFUNG)"/>
    <property type="match status" value="1"/>
</dbReference>
<reference evidence="6 7" key="1">
    <citation type="submission" date="2016-11" db="EMBL/GenBank/DDBJ databases">
        <authorList>
            <person name="Jaros S."/>
            <person name="Januszkiewicz K."/>
            <person name="Wedrychowicz H."/>
        </authorList>
    </citation>
    <scope>NUCLEOTIDE SEQUENCE [LARGE SCALE GENOMIC DNA]</scope>
    <source>
        <strain evidence="6 7">DSM 21758</strain>
    </source>
</reference>
<evidence type="ECO:0000256" key="4">
    <source>
        <dbReference type="ARBA" id="ARBA00023136"/>
    </source>
</evidence>
<evidence type="ECO:0000313" key="6">
    <source>
        <dbReference type="EMBL" id="SHI74426.1"/>
    </source>
</evidence>
<evidence type="ECO:0000256" key="3">
    <source>
        <dbReference type="ARBA" id="ARBA00022989"/>
    </source>
</evidence>
<name>A0A1M6DME9_9CLOT</name>
<dbReference type="GO" id="GO:0000287">
    <property type="term" value="F:magnesium ion binding"/>
    <property type="evidence" value="ECO:0007669"/>
    <property type="project" value="TreeGrafter"/>
</dbReference>
<gene>
    <name evidence="6" type="ORF">SAMN02745163_00772</name>
</gene>
<dbReference type="Pfam" id="PF01544">
    <property type="entry name" value="CorA"/>
    <property type="match status" value="1"/>
</dbReference>
<keyword evidence="2 5" id="KW-0812">Transmembrane</keyword>
<dbReference type="GO" id="GO:0005886">
    <property type="term" value="C:plasma membrane"/>
    <property type="evidence" value="ECO:0007669"/>
    <property type="project" value="UniProtKB-SubCell"/>
</dbReference>
<organism evidence="6 7">
    <name type="scientific">Clostridium cavendishii DSM 21758</name>
    <dbReference type="NCBI Taxonomy" id="1121302"/>
    <lineage>
        <taxon>Bacteria</taxon>
        <taxon>Bacillati</taxon>
        <taxon>Bacillota</taxon>
        <taxon>Clostridia</taxon>
        <taxon>Eubacteriales</taxon>
        <taxon>Clostridiaceae</taxon>
        <taxon>Clostridium</taxon>
    </lineage>
</organism>
<dbReference type="GO" id="GO:0015087">
    <property type="term" value="F:cobalt ion transmembrane transporter activity"/>
    <property type="evidence" value="ECO:0007669"/>
    <property type="project" value="TreeGrafter"/>
</dbReference>
<keyword evidence="7" id="KW-1185">Reference proteome</keyword>